<feature type="transmembrane region" description="Helical" evidence="2">
    <location>
        <begin position="376"/>
        <end position="398"/>
    </location>
</feature>
<feature type="transmembrane region" description="Helical" evidence="2">
    <location>
        <begin position="323"/>
        <end position="339"/>
    </location>
</feature>
<keyword evidence="2" id="KW-1133">Transmembrane helix</keyword>
<organism evidence="4 5">
    <name type="scientific">Psilocybe cyanescens</name>
    <dbReference type="NCBI Taxonomy" id="93625"/>
    <lineage>
        <taxon>Eukaryota</taxon>
        <taxon>Fungi</taxon>
        <taxon>Dikarya</taxon>
        <taxon>Basidiomycota</taxon>
        <taxon>Agaricomycotina</taxon>
        <taxon>Agaricomycetes</taxon>
        <taxon>Agaricomycetidae</taxon>
        <taxon>Agaricales</taxon>
        <taxon>Agaricineae</taxon>
        <taxon>Strophariaceae</taxon>
        <taxon>Psilocybe</taxon>
    </lineage>
</organism>
<sequence length="457" mass="50442">MSSNSTLNGDAEAATKEQEKPTLVLPVELSEGPTKDFNFLPIPGRLRHHPGQSFEFSIWMNWGLSFAATFLISNMYYCQPLLIQMAITFGVSYEAVSKVPTLIQAGYAVGLFFICPLGDLVRRRQLLLLLVFITASLTIGLAVTRSLLVFQVLNFLIGLANISPQILVPLAADLARPEQRAFAYSIVLTGMLSGVLIARVLAGVIGQFASWRFVYYMAIGAQYFILLVCYLIIPDYPPKNRNMTYWGILWSMMKYSVTEPLVVQVEIMSIMTSACFASYWVTLTFLLGGPPYNYSTLVIGLFGLLGLAGMAMGPFAGRLVDNIVPWYGMLISTILLLFFQSIQTAAGGFSIAAVIIACIGLDAIRQMQNVSLTTAMFSIDMGAVSRLNALFVLAYYIGQLMGTSVGTMIFVDHGWRACAAFAMALYGCQLVVLFLRGPHCPKRRWFGYEGGFRMRKN</sequence>
<feature type="transmembrane region" description="Helical" evidence="2">
    <location>
        <begin position="126"/>
        <end position="143"/>
    </location>
</feature>
<evidence type="ECO:0000259" key="3">
    <source>
        <dbReference type="PROSITE" id="PS50850"/>
    </source>
</evidence>
<dbReference type="InterPro" id="IPR036259">
    <property type="entry name" value="MFS_trans_sf"/>
</dbReference>
<dbReference type="Gene3D" id="1.20.1250.20">
    <property type="entry name" value="MFS general substrate transporter like domains"/>
    <property type="match status" value="1"/>
</dbReference>
<dbReference type="InterPro" id="IPR020846">
    <property type="entry name" value="MFS_dom"/>
</dbReference>
<dbReference type="PANTHER" id="PTHR42910">
    <property type="entry name" value="TRANSPORTER SCO4007-RELATED"/>
    <property type="match status" value="1"/>
</dbReference>
<dbReference type="OrthoDB" id="2105912at2759"/>
<feature type="domain" description="Major facilitator superfamily (MFS) profile" evidence="3">
    <location>
        <begin position="54"/>
        <end position="440"/>
    </location>
</feature>
<dbReference type="AlphaFoldDB" id="A0A409VR75"/>
<gene>
    <name evidence="4" type="ORF">CVT25_012842</name>
</gene>
<evidence type="ECO:0000313" key="5">
    <source>
        <dbReference type="Proteomes" id="UP000283269"/>
    </source>
</evidence>
<dbReference type="InterPro" id="IPR011701">
    <property type="entry name" value="MFS"/>
</dbReference>
<name>A0A409VR75_PSICY</name>
<dbReference type="Proteomes" id="UP000283269">
    <property type="component" value="Unassembled WGS sequence"/>
</dbReference>
<feature type="transmembrane region" description="Helical" evidence="2">
    <location>
        <begin position="413"/>
        <end position="435"/>
    </location>
</feature>
<dbReference type="PANTHER" id="PTHR42910:SF1">
    <property type="entry name" value="MAJOR FACILITATOR SUPERFAMILY (MFS) PROFILE DOMAIN-CONTAINING PROTEIN"/>
    <property type="match status" value="1"/>
</dbReference>
<dbReference type="GO" id="GO:0022857">
    <property type="term" value="F:transmembrane transporter activity"/>
    <property type="evidence" value="ECO:0007669"/>
    <property type="project" value="InterPro"/>
</dbReference>
<keyword evidence="5" id="KW-1185">Reference proteome</keyword>
<dbReference type="SUPFAM" id="SSF103473">
    <property type="entry name" value="MFS general substrate transporter"/>
    <property type="match status" value="1"/>
</dbReference>
<proteinExistence type="predicted"/>
<keyword evidence="2" id="KW-0812">Transmembrane</keyword>
<dbReference type="STRING" id="93625.A0A409VR75"/>
<keyword evidence="2" id="KW-0472">Membrane</keyword>
<dbReference type="PROSITE" id="PS50850">
    <property type="entry name" value="MFS"/>
    <property type="match status" value="1"/>
</dbReference>
<dbReference type="GO" id="GO:0016020">
    <property type="term" value="C:membrane"/>
    <property type="evidence" value="ECO:0007669"/>
    <property type="project" value="UniProtKB-SubCell"/>
</dbReference>
<dbReference type="Pfam" id="PF07690">
    <property type="entry name" value="MFS_1"/>
    <property type="match status" value="1"/>
</dbReference>
<dbReference type="InParanoid" id="A0A409VR75"/>
<evidence type="ECO:0000256" key="2">
    <source>
        <dbReference type="SAM" id="Phobius"/>
    </source>
</evidence>
<feature type="transmembrane region" description="Helical" evidence="2">
    <location>
        <begin position="149"/>
        <end position="170"/>
    </location>
</feature>
<evidence type="ECO:0000313" key="4">
    <source>
        <dbReference type="EMBL" id="PPQ68748.1"/>
    </source>
</evidence>
<feature type="transmembrane region" description="Helical" evidence="2">
    <location>
        <begin position="345"/>
        <end position="364"/>
    </location>
</feature>
<feature type="transmembrane region" description="Helical" evidence="2">
    <location>
        <begin position="97"/>
        <end position="114"/>
    </location>
</feature>
<comment type="caution">
    <text evidence="4">The sequence shown here is derived from an EMBL/GenBank/DDBJ whole genome shotgun (WGS) entry which is preliminary data.</text>
</comment>
<accession>A0A409VR75</accession>
<feature type="transmembrane region" description="Helical" evidence="2">
    <location>
        <begin position="213"/>
        <end position="233"/>
    </location>
</feature>
<reference evidence="4 5" key="1">
    <citation type="journal article" date="2018" name="Evol. Lett.">
        <title>Horizontal gene cluster transfer increased hallucinogenic mushroom diversity.</title>
        <authorList>
            <person name="Reynolds H.T."/>
            <person name="Vijayakumar V."/>
            <person name="Gluck-Thaler E."/>
            <person name="Korotkin H.B."/>
            <person name="Matheny P.B."/>
            <person name="Slot J.C."/>
        </authorList>
    </citation>
    <scope>NUCLEOTIDE SEQUENCE [LARGE SCALE GENOMIC DNA]</scope>
    <source>
        <strain evidence="4 5">2631</strain>
    </source>
</reference>
<feature type="transmembrane region" description="Helical" evidence="2">
    <location>
        <begin position="261"/>
        <end position="280"/>
    </location>
</feature>
<feature type="transmembrane region" description="Helical" evidence="2">
    <location>
        <begin position="292"/>
        <end position="311"/>
    </location>
</feature>
<dbReference type="EMBL" id="NHYD01003950">
    <property type="protein sequence ID" value="PPQ68748.1"/>
    <property type="molecule type" value="Genomic_DNA"/>
</dbReference>
<evidence type="ECO:0000256" key="1">
    <source>
        <dbReference type="ARBA" id="ARBA00004141"/>
    </source>
</evidence>
<comment type="subcellular location">
    <subcellularLocation>
        <location evidence="1">Membrane</location>
        <topology evidence="1">Multi-pass membrane protein</topology>
    </subcellularLocation>
</comment>
<feature type="transmembrane region" description="Helical" evidence="2">
    <location>
        <begin position="182"/>
        <end position="201"/>
    </location>
</feature>
<protein>
    <recommendedName>
        <fullName evidence="3">Major facilitator superfamily (MFS) profile domain-containing protein</fullName>
    </recommendedName>
</protein>
<feature type="transmembrane region" description="Helical" evidence="2">
    <location>
        <begin position="56"/>
        <end position="77"/>
    </location>
</feature>